<dbReference type="OrthoDB" id="10267654at2759"/>
<comment type="caution">
    <text evidence="12">The sequence shown here is derived from an EMBL/GenBank/DDBJ whole genome shotgun (WGS) entry which is preliminary data.</text>
</comment>
<dbReference type="GO" id="GO:0005743">
    <property type="term" value="C:mitochondrial inner membrane"/>
    <property type="evidence" value="ECO:0007669"/>
    <property type="project" value="UniProtKB-SubCell"/>
</dbReference>
<evidence type="ECO:0000256" key="6">
    <source>
        <dbReference type="ARBA" id="ARBA00022989"/>
    </source>
</evidence>
<keyword evidence="8" id="KW-0472">Membrane</keyword>
<evidence type="ECO:0000256" key="2">
    <source>
        <dbReference type="ARBA" id="ARBA00010320"/>
    </source>
</evidence>
<feature type="domain" description="Mitochondrial escape protein 2 C-terminal" evidence="11">
    <location>
        <begin position="314"/>
        <end position="800"/>
    </location>
</feature>
<dbReference type="AlphaFoldDB" id="A0A8H6YUI4"/>
<name>A0A8H6YUI4_9AGAR</name>
<protein>
    <recommendedName>
        <fullName evidence="3 10">Mitochondrial escape protein 2</fullName>
    </recommendedName>
</protein>
<evidence type="ECO:0000256" key="3">
    <source>
        <dbReference type="ARBA" id="ARBA00020222"/>
    </source>
</evidence>
<comment type="subcellular location">
    <subcellularLocation>
        <location evidence="1 10">Mitochondrion inner membrane</location>
        <topology evidence="1 10">Single-pass membrane protein</topology>
    </subcellularLocation>
</comment>
<evidence type="ECO:0000256" key="10">
    <source>
        <dbReference type="RuleBase" id="RU367108"/>
    </source>
</evidence>
<evidence type="ECO:0000256" key="5">
    <source>
        <dbReference type="ARBA" id="ARBA00022792"/>
    </source>
</evidence>
<dbReference type="InterPro" id="IPR039627">
    <property type="entry name" value="Yme2_C"/>
</dbReference>
<dbReference type="PANTHER" id="PTHR32198:SF2">
    <property type="entry name" value="MITOCHONDRIAL ESCAPE PROTEIN 2"/>
    <property type="match status" value="1"/>
</dbReference>
<dbReference type="InterPro" id="IPR035979">
    <property type="entry name" value="RBD_domain_sf"/>
</dbReference>
<keyword evidence="7 10" id="KW-0496">Mitochondrion</keyword>
<keyword evidence="13" id="KW-1185">Reference proteome</keyword>
<sequence length="850" mass="96397">MLRHLHRPLRHFPTSPFLRRYSDEPTRIKRYLFVDAFPGVWDIRNHIAVLREKSTLEALRLRLSKIKTHSFTVVDVQPHRKDGGAFVAFEFTASDPEDALKAITAEIKEEAKNGGLPSWRPDGWGSDFWLVKGTPWVEDMRRFPSNFVNVVFEGPDIREERLYELFRPYGKIVEIMKPVPVPPGDLRSATVAFRQVRSAAVARNIIHGLEVWAPGASSPTRLHLTYIHPMDPHKVRAPSNTRGLFFPSQSSSWGSLTYAIFDKIRCLVVGAKMGHWFVVREFKLYQYIRTKAIELGIFTPRPEAPPQEEVWQERTQAEAALRAYMTDWPSTITFVHGPQGSGKSGLDLLHNVLKDSGRKVLTIDCRFLQTATSDGQLLKGLAKQTGYWPFFPFLSSVHHLIDLASVGLIGQKANLSSTLTEQVRDMLEVVRTALKSVNASHRRNEIRQIQYEMLLEESERIHAARSERIRRGTWHDGRLDCVAGNGVMSELGIGDELMEDADAVAFPYVEQEKEWEMRREAQETKKRQIRKAQLEAVKSLPIVVIKNFAARGSNREEIYDVLSEWAASLVENQLALVVVISNNRENAKRLVKALPSKPLNSIALYDADTASALAFVKRALKDAEINLDAGDLLPVERLGGRVTDLGSLIHKVRNGATVEEAVEDIIYREVSEVRKKAFGDDAEDAKHLPWSREQVWSLFKLLSKKSELPYHEVLLEFPFKGDEASLRSIEHAELISVGTHNGRPSTIRPGKPVFRAVFERLVNDPIFQATQDIAFNEKLIAWEDSTVKACEQELLSLKEIGREYEHWWGGKTASSARSRYLLSKMHTSTMKIEALERQNSELKMVLAKGG</sequence>
<keyword evidence="10" id="KW-0507">mRNA processing</keyword>
<proteinExistence type="inferred from homology"/>
<keyword evidence="5 10" id="KW-0999">Mitochondrion inner membrane</keyword>
<comment type="similarity">
    <text evidence="2 10">Belongs to the YME2 family.</text>
</comment>
<dbReference type="Pfam" id="PF10443">
    <property type="entry name" value="RNA12"/>
    <property type="match status" value="1"/>
</dbReference>
<dbReference type="InterPro" id="IPR027417">
    <property type="entry name" value="P-loop_NTPase"/>
</dbReference>
<organism evidence="12 13">
    <name type="scientific">Mycena venus</name>
    <dbReference type="NCBI Taxonomy" id="2733690"/>
    <lineage>
        <taxon>Eukaryota</taxon>
        <taxon>Fungi</taxon>
        <taxon>Dikarya</taxon>
        <taxon>Basidiomycota</taxon>
        <taxon>Agaricomycotina</taxon>
        <taxon>Agaricomycetes</taxon>
        <taxon>Agaricomycetidae</taxon>
        <taxon>Agaricales</taxon>
        <taxon>Marasmiineae</taxon>
        <taxon>Mycenaceae</taxon>
        <taxon>Mycena</taxon>
    </lineage>
</organism>
<evidence type="ECO:0000256" key="8">
    <source>
        <dbReference type="ARBA" id="ARBA00023136"/>
    </source>
</evidence>
<reference evidence="12" key="1">
    <citation type="submission" date="2020-05" db="EMBL/GenBank/DDBJ databases">
        <title>Mycena genomes resolve the evolution of fungal bioluminescence.</title>
        <authorList>
            <person name="Tsai I.J."/>
        </authorList>
    </citation>
    <scope>NUCLEOTIDE SEQUENCE</scope>
    <source>
        <strain evidence="12">CCC161011</strain>
    </source>
</reference>
<dbReference type="SUPFAM" id="SSF54928">
    <property type="entry name" value="RNA-binding domain, RBD"/>
    <property type="match status" value="1"/>
</dbReference>
<accession>A0A8H6YUI4</accession>
<gene>
    <name evidence="12" type="ORF">MVEN_00422200</name>
</gene>
<evidence type="ECO:0000313" key="12">
    <source>
        <dbReference type="EMBL" id="KAF7365492.1"/>
    </source>
</evidence>
<evidence type="ECO:0000256" key="9">
    <source>
        <dbReference type="ARBA" id="ARBA00025276"/>
    </source>
</evidence>
<dbReference type="PANTHER" id="PTHR32198">
    <property type="entry name" value="MITOCHONDRIAL ESCAPE PROTEIN 2"/>
    <property type="match status" value="1"/>
</dbReference>
<dbReference type="InterPro" id="IPR018850">
    <property type="entry name" value="Mt_escape_2_C"/>
</dbReference>
<evidence type="ECO:0000313" key="13">
    <source>
        <dbReference type="Proteomes" id="UP000620124"/>
    </source>
</evidence>
<dbReference type="Proteomes" id="UP000620124">
    <property type="component" value="Unassembled WGS sequence"/>
</dbReference>
<keyword evidence="4" id="KW-0812">Transmembrane</keyword>
<comment type="function">
    <text evidence="9 10">Plays a role in maintaining the mitochondrial genome and in controlling the mtDNA escape. Involved in the regulation of mtDNA nucleotide structure and number. May have a dispensable role in early maturation of pre-rRNA.</text>
</comment>
<dbReference type="GO" id="GO:0003723">
    <property type="term" value="F:RNA binding"/>
    <property type="evidence" value="ECO:0007669"/>
    <property type="project" value="UniProtKB-UniRule"/>
</dbReference>
<dbReference type="EMBL" id="JACAZI010000003">
    <property type="protein sequence ID" value="KAF7365492.1"/>
    <property type="molecule type" value="Genomic_DNA"/>
</dbReference>
<evidence type="ECO:0000256" key="1">
    <source>
        <dbReference type="ARBA" id="ARBA00004434"/>
    </source>
</evidence>
<keyword evidence="10" id="KW-0694">RNA-binding</keyword>
<evidence type="ECO:0000256" key="4">
    <source>
        <dbReference type="ARBA" id="ARBA00022692"/>
    </source>
</evidence>
<dbReference type="GO" id="GO:0006397">
    <property type="term" value="P:mRNA processing"/>
    <property type="evidence" value="ECO:0007669"/>
    <property type="project" value="UniProtKB-UniRule"/>
</dbReference>
<evidence type="ECO:0000256" key="7">
    <source>
        <dbReference type="ARBA" id="ARBA00023128"/>
    </source>
</evidence>
<evidence type="ECO:0000259" key="11">
    <source>
        <dbReference type="Pfam" id="PF10443"/>
    </source>
</evidence>
<keyword evidence="6" id="KW-1133">Transmembrane helix</keyword>
<dbReference type="SUPFAM" id="SSF52540">
    <property type="entry name" value="P-loop containing nucleoside triphosphate hydrolases"/>
    <property type="match status" value="1"/>
</dbReference>